<dbReference type="SUPFAM" id="SSF160574">
    <property type="entry name" value="BT0923-like"/>
    <property type="match status" value="1"/>
</dbReference>
<dbReference type="AlphaFoldDB" id="A0AA41DAK2"/>
<organism evidence="2 3">
    <name type="scientific">Caecibacteroides pullorum</name>
    <dbReference type="NCBI Taxonomy" id="2725562"/>
    <lineage>
        <taxon>Bacteria</taxon>
        <taxon>Pseudomonadati</taxon>
        <taxon>Bacteroidota</taxon>
        <taxon>Bacteroidia</taxon>
        <taxon>Bacteroidales</taxon>
        <taxon>Bacteroidaceae</taxon>
        <taxon>Caecibacteroides</taxon>
    </lineage>
</organism>
<evidence type="ECO:0000256" key="1">
    <source>
        <dbReference type="SAM" id="SignalP"/>
    </source>
</evidence>
<feature type="chain" id="PRO_5041360484" description="Beta-lactamase-inhibitor-like PepSY-like domain-containing protein" evidence="1">
    <location>
        <begin position="21"/>
        <end position="102"/>
    </location>
</feature>
<dbReference type="RefSeq" id="WP_021848426.1">
    <property type="nucleotide sequence ID" value="NZ_JAAZTS010000031.1"/>
</dbReference>
<feature type="signal peptide" evidence="1">
    <location>
        <begin position="1"/>
        <end position="20"/>
    </location>
</feature>
<dbReference type="EMBL" id="JACJMO010000032">
    <property type="protein sequence ID" value="MBM6858616.1"/>
    <property type="molecule type" value="Genomic_DNA"/>
</dbReference>
<gene>
    <name evidence="2" type="ORF">H6D15_13580</name>
</gene>
<evidence type="ECO:0000313" key="3">
    <source>
        <dbReference type="Proteomes" id="UP000698924"/>
    </source>
</evidence>
<keyword evidence="3" id="KW-1185">Reference proteome</keyword>
<sequence>MKKLFFVAAMTLSLGTAAFATTVDTNDMMTVQVMDDFVPVKLEEVPQAVVDAVTKAYPEQTLKEAAVRQEEESETQIYKLTLVAEDGTETSVLFTDKGEEVK</sequence>
<reference evidence="2 3" key="1">
    <citation type="journal article" date="2021" name="Sci. Rep.">
        <title>The distribution of antibiotic resistance genes in chicken gut microbiota commensals.</title>
        <authorList>
            <person name="Juricova H."/>
            <person name="Matiasovicova J."/>
            <person name="Kubasova T."/>
            <person name="Cejkova D."/>
            <person name="Rychlik I."/>
        </authorList>
    </citation>
    <scope>NUCLEOTIDE SEQUENCE [LARGE SCALE GENOMIC DNA]</scope>
    <source>
        <strain evidence="2 3">An421</strain>
    </source>
</reference>
<protein>
    <recommendedName>
        <fullName evidence="4">Beta-lactamase-inhibitor-like PepSY-like domain-containing protein</fullName>
    </recommendedName>
</protein>
<keyword evidence="1" id="KW-0732">Signal</keyword>
<proteinExistence type="predicted"/>
<evidence type="ECO:0000313" key="2">
    <source>
        <dbReference type="EMBL" id="MBM6858616.1"/>
    </source>
</evidence>
<accession>A0AA41DAK2</accession>
<name>A0AA41DAK2_9BACT</name>
<comment type="caution">
    <text evidence="2">The sequence shown here is derived from an EMBL/GenBank/DDBJ whole genome shotgun (WGS) entry which is preliminary data.</text>
</comment>
<dbReference type="Proteomes" id="UP000698924">
    <property type="component" value="Unassembled WGS sequence"/>
</dbReference>
<evidence type="ECO:0008006" key="4">
    <source>
        <dbReference type="Google" id="ProtNLM"/>
    </source>
</evidence>